<evidence type="ECO:0000313" key="7">
    <source>
        <dbReference type="Proteomes" id="UP001153069"/>
    </source>
</evidence>
<dbReference type="Gene3D" id="3.40.50.1220">
    <property type="entry name" value="TPP-binding domain"/>
    <property type="match status" value="1"/>
</dbReference>
<feature type="compositionally biased region" description="Basic and acidic residues" evidence="4">
    <location>
        <begin position="43"/>
        <end position="60"/>
    </location>
</feature>
<dbReference type="OrthoDB" id="424302at2759"/>
<feature type="compositionally biased region" description="Low complexity" evidence="4">
    <location>
        <begin position="110"/>
        <end position="131"/>
    </location>
</feature>
<proteinExistence type="predicted"/>
<sequence>MSTTAYGLPRQKPSTNRPVGGRSVAGKRRHSPRLNKRSSSRRKISEVSEERDTSFDEPRRRSSRGSSSLWQLARYIQQGKQVVFVTGAGLSVASGVPVFRTTNNSSRLYSNDSAWKNNSSNSNGSAGSYKNRNSKGKNGLVEEQPLGIWDSVLWTRATRKDFRKDPLEWYNDFWLRYFPVDDYEGKYDPNEGHFSLAALQQAFPDSVKIITQNVDGLQQVAIDQEEENEEFAARLKSNIIEAHGRLGLYKCLPAEDSDTDSSSDEDDDRFVHLGMRKKYRACKRKHQAEQSRIPQKGAPVAAVSTDVSSSSSGSSTNGNVDAPSCQYQMLESLTVKQLSPSSVWGVLNPTKCTGSSAPRRGRGRNADEDDRAPRLLTKVPRCPSCGNQVLPQSLLFDEGYHSHEHYDFIRMEDWLAAAEVLVFVGTSFAVTLPLVALDHAKEVGLPVFNFNVSDMLEPNARLNAENITGPAQDMLPKLLEAIAHLAEGGLTPFEY</sequence>
<dbReference type="PROSITE" id="PS50305">
    <property type="entry name" value="SIRTUIN"/>
    <property type="match status" value="1"/>
</dbReference>
<evidence type="ECO:0000256" key="2">
    <source>
        <dbReference type="ARBA" id="ARBA00023027"/>
    </source>
</evidence>
<dbReference type="GO" id="GO:0070403">
    <property type="term" value="F:NAD+ binding"/>
    <property type="evidence" value="ECO:0007669"/>
    <property type="project" value="InterPro"/>
</dbReference>
<dbReference type="SUPFAM" id="SSF52467">
    <property type="entry name" value="DHS-like NAD/FAD-binding domain"/>
    <property type="match status" value="1"/>
</dbReference>
<accession>A0A9N8HQR9</accession>
<keyword evidence="7" id="KW-1185">Reference proteome</keyword>
<dbReference type="Pfam" id="PF02146">
    <property type="entry name" value="SIR2"/>
    <property type="match status" value="1"/>
</dbReference>
<feature type="region of interest" description="Disordered" evidence="4">
    <location>
        <begin position="284"/>
        <end position="320"/>
    </location>
</feature>
<evidence type="ECO:0000313" key="6">
    <source>
        <dbReference type="EMBL" id="CAB9521727.1"/>
    </source>
</evidence>
<dbReference type="GO" id="GO:0005634">
    <property type="term" value="C:nucleus"/>
    <property type="evidence" value="ECO:0007669"/>
    <property type="project" value="TreeGrafter"/>
</dbReference>
<feature type="region of interest" description="Disordered" evidence="4">
    <location>
        <begin position="349"/>
        <end position="371"/>
    </location>
</feature>
<keyword evidence="1" id="KW-0808">Transferase</keyword>
<evidence type="ECO:0000256" key="1">
    <source>
        <dbReference type="ARBA" id="ARBA00022679"/>
    </source>
</evidence>
<feature type="compositionally biased region" description="Low complexity" evidence="4">
    <location>
        <begin position="300"/>
        <end position="320"/>
    </location>
</feature>
<dbReference type="Proteomes" id="UP001153069">
    <property type="component" value="Unassembled WGS sequence"/>
</dbReference>
<dbReference type="EMBL" id="CAICTM010001224">
    <property type="protein sequence ID" value="CAB9521727.1"/>
    <property type="molecule type" value="Genomic_DNA"/>
</dbReference>
<gene>
    <name evidence="6" type="ORF">SEMRO_1226_G254160.1</name>
</gene>
<dbReference type="InterPro" id="IPR003000">
    <property type="entry name" value="Sirtuin"/>
</dbReference>
<dbReference type="PANTHER" id="PTHR11085">
    <property type="entry name" value="NAD-DEPENDENT PROTEIN DEACYLASE SIRTUIN-5, MITOCHONDRIAL-RELATED"/>
    <property type="match status" value="1"/>
</dbReference>
<comment type="caution">
    <text evidence="6">The sequence shown here is derived from an EMBL/GenBank/DDBJ whole genome shotgun (WGS) entry which is preliminary data.</text>
</comment>
<keyword evidence="2" id="KW-0520">NAD</keyword>
<dbReference type="InterPro" id="IPR029035">
    <property type="entry name" value="DHS-like_NAD/FAD-binding_dom"/>
</dbReference>
<dbReference type="PANTHER" id="PTHR11085:SF10">
    <property type="entry name" value="NAD-DEPENDENT PROTEIN DEACYLASE SIRTUIN-5, MITOCHONDRIAL-RELATED"/>
    <property type="match status" value="1"/>
</dbReference>
<dbReference type="GO" id="GO:0017136">
    <property type="term" value="F:histone deacetylase activity, NAD-dependent"/>
    <property type="evidence" value="ECO:0007669"/>
    <property type="project" value="TreeGrafter"/>
</dbReference>
<name>A0A9N8HQR9_9STRA</name>
<evidence type="ECO:0000256" key="3">
    <source>
        <dbReference type="PROSITE-ProRule" id="PRU00236"/>
    </source>
</evidence>
<comment type="caution">
    <text evidence="3">Lacks conserved residue(s) required for the propagation of feature annotation.</text>
</comment>
<organism evidence="6 7">
    <name type="scientific">Seminavis robusta</name>
    <dbReference type="NCBI Taxonomy" id="568900"/>
    <lineage>
        <taxon>Eukaryota</taxon>
        <taxon>Sar</taxon>
        <taxon>Stramenopiles</taxon>
        <taxon>Ochrophyta</taxon>
        <taxon>Bacillariophyta</taxon>
        <taxon>Bacillariophyceae</taxon>
        <taxon>Bacillariophycidae</taxon>
        <taxon>Naviculales</taxon>
        <taxon>Naviculaceae</taxon>
        <taxon>Seminavis</taxon>
    </lineage>
</organism>
<feature type="domain" description="Deacetylase sirtuin-type" evidence="5">
    <location>
        <begin position="62"/>
        <end position="491"/>
    </location>
</feature>
<dbReference type="InterPro" id="IPR050134">
    <property type="entry name" value="NAD-dep_sirtuin_deacylases"/>
</dbReference>
<reference evidence="6" key="1">
    <citation type="submission" date="2020-06" db="EMBL/GenBank/DDBJ databases">
        <authorList>
            <consortium name="Plant Systems Biology data submission"/>
        </authorList>
    </citation>
    <scope>NUCLEOTIDE SEQUENCE</scope>
    <source>
        <strain evidence="6">D6</strain>
    </source>
</reference>
<feature type="region of interest" description="Disordered" evidence="4">
    <location>
        <begin position="107"/>
        <end position="138"/>
    </location>
</feature>
<dbReference type="AlphaFoldDB" id="A0A9N8HQR9"/>
<feature type="region of interest" description="Disordered" evidence="4">
    <location>
        <begin position="1"/>
        <end position="68"/>
    </location>
</feature>
<evidence type="ECO:0000256" key="4">
    <source>
        <dbReference type="SAM" id="MobiDB-lite"/>
    </source>
</evidence>
<feature type="compositionally biased region" description="Basic residues" evidence="4">
    <location>
        <begin position="25"/>
        <end position="42"/>
    </location>
</feature>
<evidence type="ECO:0000259" key="5">
    <source>
        <dbReference type="PROSITE" id="PS50305"/>
    </source>
</evidence>
<protein>
    <submittedName>
        <fullName evidence="6">NAD-dependent protein deacetylase which modulates the activities of several enzymes which are inactive in their acetylated form</fullName>
    </submittedName>
</protein>
<dbReference type="InterPro" id="IPR026590">
    <property type="entry name" value="Ssirtuin_cat_dom"/>
</dbReference>